<dbReference type="PANTHER" id="PTHR30486">
    <property type="entry name" value="TWITCHING MOTILITY PROTEIN PILT"/>
    <property type="match status" value="1"/>
</dbReference>
<dbReference type="InterPro" id="IPR027417">
    <property type="entry name" value="P-loop_NTPase"/>
</dbReference>
<reference evidence="3 4" key="1">
    <citation type="submission" date="2019-09" db="EMBL/GenBank/DDBJ databases">
        <title>NBRP : Genome information of microbial organism related human and environment.</title>
        <authorList>
            <person name="Hattori M."/>
            <person name="Oshima K."/>
            <person name="Inaba H."/>
            <person name="Suda W."/>
            <person name="Sakamoto M."/>
            <person name="Iino T."/>
            <person name="Kitahara M."/>
            <person name="Oshida Y."/>
            <person name="Iida T."/>
            <person name="Kudo T."/>
            <person name="Itoh T."/>
            <person name="Ohkuma M."/>
        </authorList>
    </citation>
    <scope>NUCLEOTIDE SEQUENCE [LARGE SCALE GENOMIC DNA]</scope>
    <source>
        <strain evidence="3 4">Q-1</strain>
    </source>
</reference>
<dbReference type="Gene3D" id="3.40.50.300">
    <property type="entry name" value="P-loop containing nucleotide triphosphate hydrolases"/>
    <property type="match status" value="1"/>
</dbReference>
<comment type="caution">
    <text evidence="3">The sequence shown here is derived from an EMBL/GenBank/DDBJ whole genome shotgun (WGS) entry which is preliminary data.</text>
</comment>
<dbReference type="GO" id="GO:0016887">
    <property type="term" value="F:ATP hydrolysis activity"/>
    <property type="evidence" value="ECO:0007669"/>
    <property type="project" value="InterPro"/>
</dbReference>
<organism evidence="3 4">
    <name type="scientific">Iodidimonas nitroreducens</name>
    <dbReference type="NCBI Taxonomy" id="1236968"/>
    <lineage>
        <taxon>Bacteria</taxon>
        <taxon>Pseudomonadati</taxon>
        <taxon>Pseudomonadota</taxon>
        <taxon>Alphaproteobacteria</taxon>
        <taxon>Iodidimonadales</taxon>
        <taxon>Iodidimonadaceae</taxon>
        <taxon>Iodidimonas</taxon>
    </lineage>
</organism>
<evidence type="ECO:0000256" key="1">
    <source>
        <dbReference type="ARBA" id="ARBA00006611"/>
    </source>
</evidence>
<dbReference type="AlphaFoldDB" id="A0A5A7NBZ7"/>
<dbReference type="PANTHER" id="PTHR30486:SF6">
    <property type="entry name" value="TYPE IV PILUS RETRACTATION ATPASE PILT"/>
    <property type="match status" value="1"/>
</dbReference>
<dbReference type="InterPro" id="IPR001482">
    <property type="entry name" value="T2SS/T4SS_dom"/>
</dbReference>
<feature type="domain" description="Bacterial type II secretion system protein E" evidence="2">
    <location>
        <begin position="1"/>
        <end position="76"/>
    </location>
</feature>
<dbReference type="Proteomes" id="UP000324996">
    <property type="component" value="Unassembled WGS sequence"/>
</dbReference>
<comment type="similarity">
    <text evidence="1">Belongs to the GSP E family.</text>
</comment>
<dbReference type="SUPFAM" id="SSF52540">
    <property type="entry name" value="P-loop containing nucleoside triphosphate hydrolases"/>
    <property type="match status" value="1"/>
</dbReference>
<protein>
    <recommendedName>
        <fullName evidence="2">Bacterial type II secretion system protein E domain-containing protein</fullName>
    </recommendedName>
</protein>
<proteinExistence type="inferred from homology"/>
<name>A0A5A7NBZ7_9PROT</name>
<accession>A0A5A7NBZ7</accession>
<evidence type="ECO:0000259" key="2">
    <source>
        <dbReference type="Pfam" id="PF00437"/>
    </source>
</evidence>
<keyword evidence="4" id="KW-1185">Reference proteome</keyword>
<evidence type="ECO:0000313" key="3">
    <source>
        <dbReference type="EMBL" id="GER05628.1"/>
    </source>
</evidence>
<dbReference type="InterPro" id="IPR050921">
    <property type="entry name" value="T4SS_GSP_E_ATPase"/>
</dbReference>
<gene>
    <name evidence="3" type="ORF">JCM17846_33100</name>
</gene>
<dbReference type="EMBL" id="BKCN01000034">
    <property type="protein sequence ID" value="GER05628.1"/>
    <property type="molecule type" value="Genomic_DNA"/>
</dbReference>
<dbReference type="Pfam" id="PF00437">
    <property type="entry name" value="T2SSE"/>
    <property type="match status" value="1"/>
</dbReference>
<evidence type="ECO:0000313" key="4">
    <source>
        <dbReference type="Proteomes" id="UP000324996"/>
    </source>
</evidence>
<sequence length="116" mass="12544">MRSTMRLRPDRIIVGEVRGAEALDMLKAWNTGHPGGITTLHANSAHAGLFRLEQLIQEAVVTVPRRLIAEAIDIVVFLTGRGSGRRVETVAALEGLNADGDYRLSPLTPVHLVPTA</sequence>